<keyword evidence="2" id="KW-1036">Host cytoplasmic vesicle</keyword>
<feature type="domain" description="N-acetyltransferase" evidence="6">
    <location>
        <begin position="7"/>
        <end position="148"/>
    </location>
</feature>
<dbReference type="Gene3D" id="3.40.630.30">
    <property type="match status" value="2"/>
</dbReference>
<gene>
    <name evidence="7" type="ORF">A3K89_03670</name>
</gene>
<dbReference type="InterPro" id="IPR016181">
    <property type="entry name" value="Acyl_CoA_acyltransferase"/>
</dbReference>
<evidence type="ECO:0000313" key="8">
    <source>
        <dbReference type="Proteomes" id="UP000077519"/>
    </source>
</evidence>
<dbReference type="InterPro" id="IPR025559">
    <property type="entry name" value="Eis_dom"/>
</dbReference>
<proteinExistence type="inferred from homology"/>
<dbReference type="Pfam" id="PF17668">
    <property type="entry name" value="Acetyltransf_17"/>
    <property type="match status" value="1"/>
</dbReference>
<comment type="similarity">
    <text evidence="1 5">Belongs to the acetyltransferase Eis family.</text>
</comment>
<comment type="subunit">
    <text evidence="5">Homohexamer; trimer of dimers.</text>
</comment>
<dbReference type="RefSeq" id="WP_068424734.1">
    <property type="nucleotide sequence ID" value="NZ_LVHI01000012.1"/>
</dbReference>
<feature type="active site" description="Proton donor" evidence="5">
    <location>
        <position position="126"/>
    </location>
</feature>
<dbReference type="NCBIfam" id="NF002367">
    <property type="entry name" value="PRK01346.1-4"/>
    <property type="match status" value="1"/>
</dbReference>
<dbReference type="HAMAP" id="MF_01812">
    <property type="entry name" value="Eis"/>
    <property type="match status" value="1"/>
</dbReference>
<evidence type="ECO:0000313" key="7">
    <source>
        <dbReference type="EMBL" id="OAK54481.1"/>
    </source>
</evidence>
<dbReference type="PROSITE" id="PS51186">
    <property type="entry name" value="GNAT"/>
    <property type="match status" value="1"/>
</dbReference>
<feature type="binding site" evidence="5">
    <location>
        <begin position="121"/>
        <end position="122"/>
    </location>
    <ligand>
        <name>acetyl-CoA</name>
        <dbReference type="ChEBI" id="CHEBI:57288"/>
    </ligand>
</feature>
<feature type="binding site" evidence="5">
    <location>
        <begin position="85"/>
        <end position="87"/>
    </location>
    <ligand>
        <name>acetyl-CoA</name>
        <dbReference type="ChEBI" id="CHEBI:57288"/>
    </ligand>
</feature>
<evidence type="ECO:0000256" key="1">
    <source>
        <dbReference type="ARBA" id="ARBA00009213"/>
    </source>
</evidence>
<dbReference type="InterPro" id="IPR041380">
    <property type="entry name" value="Acetyltransf_17"/>
</dbReference>
<protein>
    <recommendedName>
        <fullName evidence="6">N-acetyltransferase domain-containing protein</fullName>
    </recommendedName>
</protein>
<keyword evidence="3 5" id="KW-0808">Transferase</keyword>
<keyword evidence="4 5" id="KW-0012">Acyltransferase</keyword>
<reference evidence="7 8" key="1">
    <citation type="submission" date="2016-03" db="EMBL/GenBank/DDBJ databases">
        <title>Genome sequence of Rhodococcus kyotonensis KB10.</title>
        <authorList>
            <person name="Jeong H."/>
            <person name="Hong C.E."/>
            <person name="Jo S.H."/>
            <person name="Park J.M."/>
        </authorList>
    </citation>
    <scope>NUCLEOTIDE SEQUENCE [LARGE SCALE GENOMIC DNA]</scope>
    <source>
        <strain evidence="7 8">KB10</strain>
    </source>
</reference>
<dbReference type="Pfam" id="PF13530">
    <property type="entry name" value="SCP2_2"/>
    <property type="match status" value="1"/>
</dbReference>
<evidence type="ECO:0000256" key="4">
    <source>
        <dbReference type="ARBA" id="ARBA00023315"/>
    </source>
</evidence>
<dbReference type="PANTHER" id="PTHR37817:SF1">
    <property type="entry name" value="N-ACETYLTRANSFERASE EIS"/>
    <property type="match status" value="1"/>
</dbReference>
<dbReference type="InterPro" id="IPR051554">
    <property type="entry name" value="Acetyltransferase_Eis"/>
</dbReference>
<dbReference type="InterPro" id="IPR022902">
    <property type="entry name" value="NAcTrfase_Eis"/>
</dbReference>
<sequence>MSTDDAITIRTATDDDWGAVALLDAHAFGEHQNSEDLAETQILTSSEHVVMAWHGETPVGVAMHFPMSVTVPGGAQVEASGVSWVSVAPTHRRRGILRRMFTKQHRKLQDAGAPLSLLTASEATIYGRFGYGPVTEEHRVVIDRRFAQFHSGVRPVTGVRLVESAEASNLLPEIYHRWQRRTAGAQPKPPIRWERFFADRENRRQGLTELFFIVHPDGYAAYRRSESESKIVVQEFIAVTDAAYAELWQVLAGVDLVDSIEVNQAPDEALPFLLTSNRLPKVTDHHDALWCRIMDVKAALEARTYGVDAQFVIEVDDPFLDAGGTFDVTITAGQASVTRTEAAPDVTMKIDVLSSMYFGQHRATRFAAAERLTSRDADALHTVDLAFSTDRAPVMGWAF</sequence>
<keyword evidence="8" id="KW-1185">Reference proteome</keyword>
<evidence type="ECO:0000256" key="5">
    <source>
        <dbReference type="HAMAP-Rule" id="MF_01812"/>
    </source>
</evidence>
<dbReference type="SUPFAM" id="SSF55718">
    <property type="entry name" value="SCP-like"/>
    <property type="match status" value="1"/>
</dbReference>
<dbReference type="GO" id="GO:0034069">
    <property type="term" value="F:aminoglycoside N-acetyltransferase activity"/>
    <property type="evidence" value="ECO:0007669"/>
    <property type="project" value="TreeGrafter"/>
</dbReference>
<organism evidence="7 8">
    <name type="scientific">Rhodococcoides kyotonense</name>
    <dbReference type="NCBI Taxonomy" id="398843"/>
    <lineage>
        <taxon>Bacteria</taxon>
        <taxon>Bacillati</taxon>
        <taxon>Actinomycetota</taxon>
        <taxon>Actinomycetes</taxon>
        <taxon>Mycobacteriales</taxon>
        <taxon>Nocardiaceae</taxon>
        <taxon>Rhodococcoides</taxon>
    </lineage>
</organism>
<dbReference type="SUPFAM" id="SSF55729">
    <property type="entry name" value="Acyl-CoA N-acyltransferases (Nat)"/>
    <property type="match status" value="1"/>
</dbReference>
<evidence type="ECO:0000259" key="6">
    <source>
        <dbReference type="PROSITE" id="PS51186"/>
    </source>
</evidence>
<dbReference type="PANTHER" id="PTHR37817">
    <property type="entry name" value="N-ACETYLTRANSFERASE EIS"/>
    <property type="match status" value="1"/>
</dbReference>
<comment type="caution">
    <text evidence="7">The sequence shown here is derived from an EMBL/GenBank/DDBJ whole genome shotgun (WGS) entry which is preliminary data.</text>
</comment>
<evidence type="ECO:0000256" key="3">
    <source>
        <dbReference type="ARBA" id="ARBA00022679"/>
    </source>
</evidence>
<accession>A0A177YGA8</accession>
<dbReference type="EMBL" id="LVHI01000012">
    <property type="protein sequence ID" value="OAK54481.1"/>
    <property type="molecule type" value="Genomic_DNA"/>
</dbReference>
<dbReference type="Gene3D" id="3.30.1050.10">
    <property type="entry name" value="SCP2 sterol-binding domain"/>
    <property type="match status" value="1"/>
</dbReference>
<dbReference type="InterPro" id="IPR000182">
    <property type="entry name" value="GNAT_dom"/>
</dbReference>
<feature type="active site" description="Proton acceptor; via carboxylate" evidence="5">
    <location>
        <position position="399"/>
    </location>
</feature>
<dbReference type="InterPro" id="IPR036527">
    <property type="entry name" value="SCP2_sterol-bd_dom_sf"/>
</dbReference>
<dbReference type="Pfam" id="PF13527">
    <property type="entry name" value="Acetyltransf_9"/>
    <property type="match status" value="1"/>
</dbReference>
<evidence type="ECO:0000256" key="2">
    <source>
        <dbReference type="ARBA" id="ARBA00022488"/>
    </source>
</evidence>
<dbReference type="Proteomes" id="UP000077519">
    <property type="component" value="Unassembled WGS sequence"/>
</dbReference>
<name>A0A177YGA8_9NOCA</name>
<feature type="binding site" evidence="5">
    <location>
        <begin position="93"/>
        <end position="98"/>
    </location>
    <ligand>
        <name>acetyl-CoA</name>
        <dbReference type="ChEBI" id="CHEBI:57288"/>
    </ligand>
</feature>
<dbReference type="AlphaFoldDB" id="A0A177YGA8"/>
<dbReference type="GO" id="GO:0030649">
    <property type="term" value="P:aminoglycoside antibiotic catabolic process"/>
    <property type="evidence" value="ECO:0007669"/>
    <property type="project" value="TreeGrafter"/>
</dbReference>